<keyword evidence="2" id="KW-0472">Membrane</keyword>
<feature type="transmembrane region" description="Helical" evidence="2">
    <location>
        <begin position="74"/>
        <end position="92"/>
    </location>
</feature>
<keyword evidence="4" id="KW-1185">Reference proteome</keyword>
<keyword evidence="2" id="KW-1133">Transmembrane helix</keyword>
<evidence type="ECO:0000256" key="2">
    <source>
        <dbReference type="SAM" id="Phobius"/>
    </source>
</evidence>
<proteinExistence type="predicted"/>
<protein>
    <submittedName>
        <fullName evidence="3">Uncharacterized protein</fullName>
    </submittedName>
</protein>
<dbReference type="Proteomes" id="UP000248066">
    <property type="component" value="Unassembled WGS sequence"/>
</dbReference>
<gene>
    <name evidence="3" type="ORF">CR205_07660</name>
</gene>
<organism evidence="3 4">
    <name type="scientific">Alteribacter lacisalsi</name>
    <dbReference type="NCBI Taxonomy" id="2045244"/>
    <lineage>
        <taxon>Bacteria</taxon>
        <taxon>Bacillati</taxon>
        <taxon>Bacillota</taxon>
        <taxon>Bacilli</taxon>
        <taxon>Bacillales</taxon>
        <taxon>Bacillaceae</taxon>
        <taxon>Alteribacter</taxon>
    </lineage>
</organism>
<feature type="compositionally biased region" description="Basic and acidic residues" evidence="1">
    <location>
        <begin position="43"/>
        <end position="57"/>
    </location>
</feature>
<name>A0A2W0HXG6_9BACI</name>
<accession>A0A2W0HXG6</accession>
<dbReference type="AlphaFoldDB" id="A0A2W0HXG6"/>
<dbReference type="EMBL" id="PDOF01000001">
    <property type="protein sequence ID" value="PYZ98458.1"/>
    <property type="molecule type" value="Genomic_DNA"/>
</dbReference>
<evidence type="ECO:0000313" key="4">
    <source>
        <dbReference type="Proteomes" id="UP000248066"/>
    </source>
</evidence>
<sequence>MGIHQLSDSPERTEDGKNAQNDWSDREWAPESGNLPPRSVVRRQREEKRKEELAKEQELKGDTFKTIHIPLARLMLILFLLLVLGVITYPVWG</sequence>
<keyword evidence="2" id="KW-0812">Transmembrane</keyword>
<reference evidence="3 4" key="1">
    <citation type="submission" date="2017-10" db="EMBL/GenBank/DDBJ databases">
        <title>Bacillus sp. nov., a halophilic bacterium isolated from a Yangshapao Lake.</title>
        <authorList>
            <person name="Wang H."/>
        </authorList>
    </citation>
    <scope>NUCLEOTIDE SEQUENCE [LARGE SCALE GENOMIC DNA]</scope>
    <source>
        <strain evidence="3 4">YSP-3</strain>
    </source>
</reference>
<feature type="region of interest" description="Disordered" evidence="1">
    <location>
        <begin position="1"/>
        <end position="57"/>
    </location>
</feature>
<feature type="compositionally biased region" description="Basic and acidic residues" evidence="1">
    <location>
        <begin position="9"/>
        <end position="29"/>
    </location>
</feature>
<comment type="caution">
    <text evidence="3">The sequence shown here is derived from an EMBL/GenBank/DDBJ whole genome shotgun (WGS) entry which is preliminary data.</text>
</comment>
<evidence type="ECO:0000256" key="1">
    <source>
        <dbReference type="SAM" id="MobiDB-lite"/>
    </source>
</evidence>
<dbReference type="RefSeq" id="WP_110518350.1">
    <property type="nucleotide sequence ID" value="NZ_PDOF01000001.1"/>
</dbReference>
<evidence type="ECO:0000313" key="3">
    <source>
        <dbReference type="EMBL" id="PYZ98458.1"/>
    </source>
</evidence>